<protein>
    <recommendedName>
        <fullName evidence="3">Insecticidal crystal toxin domain-containing protein</fullName>
    </recommendedName>
</protein>
<evidence type="ECO:0008006" key="3">
    <source>
        <dbReference type="Google" id="ProtNLM"/>
    </source>
</evidence>
<dbReference type="Pfam" id="PF06880">
    <property type="entry name" value="DUF1262"/>
    <property type="match status" value="1"/>
</dbReference>
<dbReference type="PANTHER" id="PTHR31050:SF14">
    <property type="entry name" value="DUF1618 DOMAIN-CONTAINING PROTEIN"/>
    <property type="match status" value="1"/>
</dbReference>
<reference evidence="1 2" key="1">
    <citation type="journal article" date="2013" name="Nat. Genet.">
        <title>The high-quality draft genome of peach (Prunus persica) identifies unique patterns of genetic diversity, domestication and genome evolution.</title>
        <authorList>
            <consortium name="International Peach Genome Initiative"/>
            <person name="Verde I."/>
            <person name="Abbott A.G."/>
            <person name="Scalabrin S."/>
            <person name="Jung S."/>
            <person name="Shu S."/>
            <person name="Marroni F."/>
            <person name="Zhebentyayeva T."/>
            <person name="Dettori M.T."/>
            <person name="Grimwood J."/>
            <person name="Cattonaro F."/>
            <person name="Zuccolo A."/>
            <person name="Rossini L."/>
            <person name="Jenkins J."/>
            <person name="Vendramin E."/>
            <person name="Meisel L.A."/>
            <person name="Decroocq V."/>
            <person name="Sosinski B."/>
            <person name="Prochnik S."/>
            <person name="Mitros T."/>
            <person name="Policriti A."/>
            <person name="Cipriani G."/>
            <person name="Dondini L."/>
            <person name="Ficklin S."/>
            <person name="Goodstein D.M."/>
            <person name="Xuan P."/>
            <person name="Del Fabbro C."/>
            <person name="Aramini V."/>
            <person name="Copetti D."/>
            <person name="Gonzalez S."/>
            <person name="Horner D.S."/>
            <person name="Falchi R."/>
            <person name="Lucas S."/>
            <person name="Mica E."/>
            <person name="Maldonado J."/>
            <person name="Lazzari B."/>
            <person name="Bielenberg D."/>
            <person name="Pirona R."/>
            <person name="Miculan M."/>
            <person name="Barakat A."/>
            <person name="Testolin R."/>
            <person name="Stella A."/>
            <person name="Tartarini S."/>
            <person name="Tonutti P."/>
            <person name="Arus P."/>
            <person name="Orellana A."/>
            <person name="Wells C."/>
            <person name="Main D."/>
            <person name="Vizzotto G."/>
            <person name="Silva H."/>
            <person name="Salamini F."/>
            <person name="Schmutz J."/>
            <person name="Morgante M."/>
            <person name="Rokhsar D.S."/>
        </authorList>
    </citation>
    <scope>NUCLEOTIDE SEQUENCE [LARGE SCALE GENOMIC DNA]</scope>
    <source>
        <strain evidence="2">cv. Nemared</strain>
    </source>
</reference>
<proteinExistence type="predicted"/>
<name>A0A251R5C2_PRUPE</name>
<evidence type="ECO:0000313" key="1">
    <source>
        <dbReference type="EMBL" id="ONI31234.1"/>
    </source>
</evidence>
<dbReference type="STRING" id="3760.A0A251R5C2"/>
<dbReference type="AlphaFoldDB" id="A0A251R5C2"/>
<dbReference type="Proteomes" id="UP000006882">
    <property type="component" value="Chromosome G1"/>
</dbReference>
<dbReference type="eggNOG" id="ENOG502QPJ9">
    <property type="taxonomic scope" value="Eukaryota"/>
</dbReference>
<organism evidence="1 2">
    <name type="scientific">Prunus persica</name>
    <name type="common">Peach</name>
    <name type="synonym">Amygdalus persica</name>
    <dbReference type="NCBI Taxonomy" id="3760"/>
    <lineage>
        <taxon>Eukaryota</taxon>
        <taxon>Viridiplantae</taxon>
        <taxon>Streptophyta</taxon>
        <taxon>Embryophyta</taxon>
        <taxon>Tracheophyta</taxon>
        <taxon>Spermatophyta</taxon>
        <taxon>Magnoliopsida</taxon>
        <taxon>eudicotyledons</taxon>
        <taxon>Gunneridae</taxon>
        <taxon>Pentapetalae</taxon>
        <taxon>rosids</taxon>
        <taxon>fabids</taxon>
        <taxon>Rosales</taxon>
        <taxon>Rosaceae</taxon>
        <taxon>Amygdaloideae</taxon>
        <taxon>Amygdaleae</taxon>
        <taxon>Prunus</taxon>
    </lineage>
</organism>
<evidence type="ECO:0000313" key="2">
    <source>
        <dbReference type="Proteomes" id="UP000006882"/>
    </source>
</evidence>
<dbReference type="EMBL" id="CM007651">
    <property type="protein sequence ID" value="ONI31234.1"/>
    <property type="molecule type" value="Genomic_DNA"/>
</dbReference>
<dbReference type="InterPro" id="IPR010683">
    <property type="entry name" value="DUF1262"/>
</dbReference>
<keyword evidence="2" id="KW-1185">Reference proteome</keyword>
<sequence>MIPGTKSTRSKKLIKKFREKMYVTRPLSMYLRDPSMVTLPPPEGPNSGILVIQDEEAEPTVCFGLCKGHELHDLPFPQNKNLKLRYSTGVGENRHVSHFYTAFIPVLNQPLASNRYYAIQSRGRLKGQAYTCSTEEDLGTCCFCTFVKDVPSQPFNPNNIYQQFEIQLKGRFNRGFVAKAIASDGYTPKFLGRKGWEIYTSTPRDFDLGEARGLDTALRVRLPDFDFPLSLTSSNPVVVGKWYCPFMFIKEGTPKDQMSRTRYYEMTLEQRWEQIFACDSSNKEGNAVVVDVSVQSEYVAVAGNVEAVHEERDVANGLMWYKGFNNVGGESGVGLSLAIVERMKWEQQRFGWFVGNERQVRVNKVEEFGGMGGWRRFSCYVLVERFVLKRMDGSVVLTHGFRHTHHIRSKWE</sequence>
<gene>
    <name evidence="1" type="ORF">PRUPE_1G300100</name>
</gene>
<accession>A0A251R5C2</accession>
<dbReference type="Gramene" id="ONI31234">
    <property type="protein sequence ID" value="ONI31234"/>
    <property type="gene ID" value="PRUPE_1G300100"/>
</dbReference>
<dbReference type="OrthoDB" id="647907at2759"/>
<dbReference type="PANTHER" id="PTHR31050">
    <property type="entry name" value="OS08G0413200 PROTEIN"/>
    <property type="match status" value="1"/>
</dbReference>